<accession>A0ABZ0QTE4</accession>
<feature type="domain" description="Glycosyl transferase family 1" evidence="3">
    <location>
        <begin position="203"/>
        <end position="366"/>
    </location>
</feature>
<proteinExistence type="predicted"/>
<dbReference type="Gene3D" id="3.40.50.2000">
    <property type="entry name" value="Glycogen Phosphorylase B"/>
    <property type="match status" value="2"/>
</dbReference>
<protein>
    <submittedName>
        <fullName evidence="5">Glycosyltransferase</fullName>
    </submittedName>
</protein>
<dbReference type="RefSeq" id="WP_318751477.1">
    <property type="nucleotide sequence ID" value="NZ_CP132508.1"/>
</dbReference>
<evidence type="ECO:0000259" key="3">
    <source>
        <dbReference type="Pfam" id="PF00534"/>
    </source>
</evidence>
<sequence length="407" mass="43146">MPVDGAADEPAVPPGPVWWLVGPAAGGLRTYVETVGRHLAAVGVDWAVVPLVGAPRLQPAGGVEADTPGNLWAAHRGGPAGAPDPWPAVRALAETVVGLRRLARGRPPRLLHAHGLRAAVVATLALPHTPLVVTLHTFPRGWWQRQAARWVARRSRAVVAVSRSLATWAAAHGIAAAAPGRPPQVHVLRPPLARPGRAALPRRRARRILGLPELGPVVGTVARLSREKGVDVLLRAVALVHHAGHPVSCVVVGSGPDEPGLRRLARRLGIEPWVRWAGPREGAARLLRAIDVYVQPSRHEAYGLAVAEAMAAARPVVASRTGGLVELIRDGVDGRLVPPGDAHALARVLLGLLRDERARQRLARAAVARASRWPDGAQVARQHVQLYAEVAPGAVAPAPRRGRNRRA</sequence>
<dbReference type="InterPro" id="IPR001296">
    <property type="entry name" value="Glyco_trans_1"/>
</dbReference>
<evidence type="ECO:0000256" key="1">
    <source>
        <dbReference type="ARBA" id="ARBA00022676"/>
    </source>
</evidence>
<organism evidence="5 6">
    <name type="scientific">Thermaerobacter composti</name>
    <dbReference type="NCBI Taxonomy" id="554949"/>
    <lineage>
        <taxon>Bacteria</taxon>
        <taxon>Bacillati</taxon>
        <taxon>Bacillota</taxon>
        <taxon>Clostridia</taxon>
        <taxon>Eubacteriales</taxon>
        <taxon>Clostridiales Family XVII. Incertae Sedis</taxon>
        <taxon>Thermaerobacter</taxon>
    </lineage>
</organism>
<dbReference type="Proteomes" id="UP001304683">
    <property type="component" value="Chromosome"/>
</dbReference>
<feature type="domain" description="Glycosyltransferase subfamily 4-like N-terminal" evidence="4">
    <location>
        <begin position="26"/>
        <end position="176"/>
    </location>
</feature>
<dbReference type="PANTHER" id="PTHR12526:SF510">
    <property type="entry name" value="D-INOSITOL 3-PHOSPHATE GLYCOSYLTRANSFERASE"/>
    <property type="match status" value="1"/>
</dbReference>
<evidence type="ECO:0000259" key="4">
    <source>
        <dbReference type="Pfam" id="PF13439"/>
    </source>
</evidence>
<dbReference type="InterPro" id="IPR028098">
    <property type="entry name" value="Glyco_trans_4-like_N"/>
</dbReference>
<gene>
    <name evidence="5" type="ORF">Q5761_05425</name>
</gene>
<evidence type="ECO:0000313" key="5">
    <source>
        <dbReference type="EMBL" id="WPD20079.1"/>
    </source>
</evidence>
<keyword evidence="2" id="KW-0808">Transferase</keyword>
<evidence type="ECO:0000313" key="6">
    <source>
        <dbReference type="Proteomes" id="UP001304683"/>
    </source>
</evidence>
<name>A0ABZ0QTE4_9FIRM</name>
<keyword evidence="6" id="KW-1185">Reference proteome</keyword>
<dbReference type="Pfam" id="PF00534">
    <property type="entry name" value="Glycos_transf_1"/>
    <property type="match status" value="1"/>
</dbReference>
<dbReference type="SUPFAM" id="SSF53756">
    <property type="entry name" value="UDP-Glycosyltransferase/glycogen phosphorylase"/>
    <property type="match status" value="1"/>
</dbReference>
<keyword evidence="1" id="KW-0328">Glycosyltransferase</keyword>
<dbReference type="Pfam" id="PF13439">
    <property type="entry name" value="Glyco_transf_4"/>
    <property type="match status" value="1"/>
</dbReference>
<reference evidence="5 6" key="1">
    <citation type="submission" date="2023-08" db="EMBL/GenBank/DDBJ databases">
        <title>Genome sequence of Thermaerobacter compostii strain Ins1, a spore-forming filamentous bacterium isolated from a deep geothermal reservoir.</title>
        <authorList>
            <person name="Bregnard D."/>
            <person name="Gonzalez D."/>
            <person name="Junier P."/>
        </authorList>
    </citation>
    <scope>NUCLEOTIDE SEQUENCE [LARGE SCALE GENOMIC DNA]</scope>
    <source>
        <strain evidence="5 6">Ins1</strain>
    </source>
</reference>
<dbReference type="EMBL" id="CP132508">
    <property type="protein sequence ID" value="WPD20079.1"/>
    <property type="molecule type" value="Genomic_DNA"/>
</dbReference>
<evidence type="ECO:0000256" key="2">
    <source>
        <dbReference type="ARBA" id="ARBA00022679"/>
    </source>
</evidence>
<dbReference type="PANTHER" id="PTHR12526">
    <property type="entry name" value="GLYCOSYLTRANSFERASE"/>
    <property type="match status" value="1"/>
</dbReference>